<dbReference type="STRING" id="219572.A7J50_1333"/>
<name>A0A172YX07_9PSED</name>
<dbReference type="EMBL" id="CP015600">
    <property type="protein sequence ID" value="ANF84767.1"/>
    <property type="molecule type" value="Genomic_DNA"/>
</dbReference>
<protein>
    <submittedName>
        <fullName evidence="1">Uncharacterized protein</fullName>
    </submittedName>
</protein>
<accession>A0A172YX07</accession>
<proteinExistence type="predicted"/>
<gene>
    <name evidence="1" type="ORF">A7J50_1333</name>
</gene>
<dbReference type="PATRIC" id="fig|219572.3.peg.1359"/>
<dbReference type="KEGG" id="panr:A7J50_1333"/>
<evidence type="ECO:0000313" key="1">
    <source>
        <dbReference type="EMBL" id="ANF84767.1"/>
    </source>
</evidence>
<evidence type="ECO:0000313" key="2">
    <source>
        <dbReference type="Proteomes" id="UP000077829"/>
    </source>
</evidence>
<organism evidence="1 2">
    <name type="scientific">Pseudomonas antarctica</name>
    <dbReference type="NCBI Taxonomy" id="219572"/>
    <lineage>
        <taxon>Bacteria</taxon>
        <taxon>Pseudomonadati</taxon>
        <taxon>Pseudomonadota</taxon>
        <taxon>Gammaproteobacteria</taxon>
        <taxon>Pseudomonadales</taxon>
        <taxon>Pseudomonadaceae</taxon>
        <taxon>Pseudomonas</taxon>
    </lineage>
</organism>
<sequence length="119" mass="13349">MKRSEFRVELMKVMPGYSWTVHKGKDSDTVFIATGIQSSGSNRLSTLHVERREDDRGISYQAKSAGYGTRAPWLHTASDATLARALRSLQEHYERIARQYNAHAIDLQTGRKTVSVPAA</sequence>
<reference evidence="1 2" key="1">
    <citation type="submission" date="2016-05" db="EMBL/GenBank/DDBJ databases">
        <title>Complete genome sequence of Pseudomonas antarctica PAMC 27494.</title>
        <authorList>
            <person name="Lee J."/>
        </authorList>
    </citation>
    <scope>NUCLEOTIDE SEQUENCE [LARGE SCALE GENOMIC DNA]</scope>
    <source>
        <strain evidence="1 2">PAMC 27494</strain>
    </source>
</reference>
<dbReference type="Proteomes" id="UP000077829">
    <property type="component" value="Chromosome"/>
</dbReference>
<dbReference type="RefSeq" id="WP_064451087.1">
    <property type="nucleotide sequence ID" value="NZ_CP015600.1"/>
</dbReference>
<dbReference type="AlphaFoldDB" id="A0A172YX07"/>